<dbReference type="RefSeq" id="WP_154417905.1">
    <property type="nucleotide sequence ID" value="NZ_DBFCZM010000393.1"/>
</dbReference>
<dbReference type="Proteomes" id="UP000435649">
    <property type="component" value="Unassembled WGS sequence"/>
</dbReference>
<reference evidence="3 4" key="1">
    <citation type="submission" date="2019-08" db="EMBL/GenBank/DDBJ databases">
        <title>In-depth cultivation of the pig gut microbiome towards novel bacterial diversity and tailored functional studies.</title>
        <authorList>
            <person name="Wylensek D."/>
            <person name="Hitch T.C.A."/>
            <person name="Clavel T."/>
        </authorList>
    </citation>
    <scope>NUCLEOTIDE SEQUENCE [LARGE SCALE GENOMIC DNA]</scope>
    <source>
        <strain evidence="3 4">BBE-744-WT-12</strain>
    </source>
</reference>
<keyword evidence="1" id="KW-0488">Methylation</keyword>
<dbReference type="InterPro" id="IPR000983">
    <property type="entry name" value="Bac_GSPG_pilin"/>
</dbReference>
<keyword evidence="4" id="KW-1185">Reference proteome</keyword>
<evidence type="ECO:0000313" key="4">
    <source>
        <dbReference type="Proteomes" id="UP000435649"/>
    </source>
</evidence>
<dbReference type="AlphaFoldDB" id="A0A844G0C4"/>
<keyword evidence="2" id="KW-0472">Membrane</keyword>
<dbReference type="InterPro" id="IPR012902">
    <property type="entry name" value="N_methyl_site"/>
</dbReference>
<dbReference type="NCBIfam" id="TIGR02532">
    <property type="entry name" value="IV_pilin_GFxxxE"/>
    <property type="match status" value="1"/>
</dbReference>
<evidence type="ECO:0000313" key="3">
    <source>
        <dbReference type="EMBL" id="MST97090.1"/>
    </source>
</evidence>
<dbReference type="PANTHER" id="PTHR30093:SF2">
    <property type="entry name" value="TYPE II SECRETION SYSTEM PROTEIN H"/>
    <property type="match status" value="1"/>
</dbReference>
<dbReference type="GO" id="GO:0015627">
    <property type="term" value="C:type II protein secretion system complex"/>
    <property type="evidence" value="ECO:0007669"/>
    <property type="project" value="InterPro"/>
</dbReference>
<name>A0A844G0C4_9BACT</name>
<keyword evidence="2" id="KW-1133">Transmembrane helix</keyword>
<dbReference type="EMBL" id="VUNS01000007">
    <property type="protein sequence ID" value="MST97090.1"/>
    <property type="molecule type" value="Genomic_DNA"/>
</dbReference>
<dbReference type="PANTHER" id="PTHR30093">
    <property type="entry name" value="GENERAL SECRETION PATHWAY PROTEIN G"/>
    <property type="match status" value="1"/>
</dbReference>
<dbReference type="Gene3D" id="3.30.700.10">
    <property type="entry name" value="Glycoprotein, Type 4 Pilin"/>
    <property type="match status" value="1"/>
</dbReference>
<dbReference type="InterPro" id="IPR045584">
    <property type="entry name" value="Pilin-like"/>
</dbReference>
<dbReference type="SUPFAM" id="SSF54523">
    <property type="entry name" value="Pili subunits"/>
    <property type="match status" value="1"/>
</dbReference>
<evidence type="ECO:0000256" key="1">
    <source>
        <dbReference type="ARBA" id="ARBA00022481"/>
    </source>
</evidence>
<feature type="transmembrane region" description="Helical" evidence="2">
    <location>
        <begin position="12"/>
        <end position="30"/>
    </location>
</feature>
<sequence>MSRKHTFTLIELLVVIAIIAILASMLLPALNQARERAYSTNCMSNLKQMGGVLQLYTTSNNDFLFPVDTSAMDYHWARRISTMVGEQLGYNAKASGTGKKILLCVTGIRVSGGGNNQWLSYCMNRRTWPGHGGTVDFQKGAKVTRVSNSSRVTLIGDASFCTGGWFSNALIDQRDMGFWHGSSATKSAGTTADWQPAVQGTGFGNFLLMDGHVDRIPKTDIGETSESKYTFIPR</sequence>
<protein>
    <submittedName>
        <fullName evidence="3">Type II secretion system protein</fullName>
    </submittedName>
</protein>
<keyword evidence="2" id="KW-0812">Transmembrane</keyword>
<organism evidence="3 4">
    <name type="scientific">Victivallis lenta</name>
    <dbReference type="NCBI Taxonomy" id="2606640"/>
    <lineage>
        <taxon>Bacteria</taxon>
        <taxon>Pseudomonadati</taxon>
        <taxon>Lentisphaerota</taxon>
        <taxon>Lentisphaeria</taxon>
        <taxon>Victivallales</taxon>
        <taxon>Victivallaceae</taxon>
        <taxon>Victivallis</taxon>
    </lineage>
</organism>
<evidence type="ECO:0000256" key="2">
    <source>
        <dbReference type="SAM" id="Phobius"/>
    </source>
</evidence>
<dbReference type="Pfam" id="PF07963">
    <property type="entry name" value="N_methyl"/>
    <property type="match status" value="1"/>
</dbReference>
<proteinExistence type="predicted"/>
<dbReference type="GO" id="GO:0015628">
    <property type="term" value="P:protein secretion by the type II secretion system"/>
    <property type="evidence" value="ECO:0007669"/>
    <property type="project" value="InterPro"/>
</dbReference>
<dbReference type="PRINTS" id="PR00813">
    <property type="entry name" value="BCTERIALGSPG"/>
</dbReference>
<gene>
    <name evidence="3" type="ORF">FYJ85_08545</name>
</gene>
<comment type="caution">
    <text evidence="3">The sequence shown here is derived from an EMBL/GenBank/DDBJ whole genome shotgun (WGS) entry which is preliminary data.</text>
</comment>
<accession>A0A844G0C4</accession>